<dbReference type="Pfam" id="PF09818">
    <property type="entry name" value="ABC_ATPase"/>
    <property type="match status" value="1"/>
</dbReference>
<dbReference type="SUPFAM" id="SSF52540">
    <property type="entry name" value="P-loop containing nucleoside triphosphate hydrolases"/>
    <property type="match status" value="1"/>
</dbReference>
<keyword evidence="5" id="KW-1185">Reference proteome</keyword>
<comment type="caution">
    <text evidence="4">The sequence shown here is derived from an EMBL/GenBank/DDBJ whole genome shotgun (WGS) entry which is preliminary data.</text>
</comment>
<organism evidence="4 5">
    <name type="scientific">Methanoculleus frigidifontis</name>
    <dbReference type="NCBI Taxonomy" id="2584085"/>
    <lineage>
        <taxon>Archaea</taxon>
        <taxon>Methanobacteriati</taxon>
        <taxon>Methanobacteriota</taxon>
        <taxon>Stenosarchaea group</taxon>
        <taxon>Methanomicrobia</taxon>
        <taxon>Methanomicrobiales</taxon>
        <taxon>Methanomicrobiaceae</taxon>
        <taxon>Methanoculleus</taxon>
    </lineage>
</organism>
<dbReference type="EMBL" id="VCYH01000003">
    <property type="protein sequence ID" value="MDN7024260.1"/>
    <property type="molecule type" value="Genomic_DNA"/>
</dbReference>
<evidence type="ECO:0000313" key="5">
    <source>
        <dbReference type="Proteomes" id="UP001168338"/>
    </source>
</evidence>
<dbReference type="Pfam" id="PF21117">
    <property type="entry name" value="MRB1590_C"/>
    <property type="match status" value="1"/>
</dbReference>
<dbReference type="InterPro" id="IPR046834">
    <property type="entry name" value="ABC_ATPase_C"/>
</dbReference>
<dbReference type="Proteomes" id="UP001168338">
    <property type="component" value="Unassembled WGS sequence"/>
</dbReference>
<evidence type="ECO:0000259" key="3">
    <source>
        <dbReference type="Pfam" id="PF21117"/>
    </source>
</evidence>
<dbReference type="PANTHER" id="PTHR38149">
    <property type="entry name" value="ATPASE"/>
    <property type="match status" value="1"/>
</dbReference>
<dbReference type="RefSeq" id="WP_301663357.1">
    <property type="nucleotide sequence ID" value="NZ_VCYH01000003.1"/>
</dbReference>
<sequence>MTAEERTQPAGDLSSTLRRIDGRGYGAYRDCRGAYAFPGYTLTINHVQADPFAAPSRVRVRVPAGTAGYPSSCTRTKGRRIALADHLARRFAAAVDARPRRQRGSGKSGSIAIARPGREILERSSVVVAADGAVEARFTVGLPARGRTVLGREAERLFFEDVPEIVRASLPYAAVDAEDLARHIRTNEDADHLRSSLDALGLVGFVADGAILPRASGVDDRPLERERAVPFASPPSLRVSVDLPHRGTLTGMGVPKGITLIVGGGFHGKSTLLAALERGVYNHVPGDGREFVVTDASAVKIRAEDGRRVENVDISPFITDLPGRPDTRSFSTENASGSTSQAANIVEALEVGASVLLIDEDTAATNMMIRDRRMQELVAGGNEPITPFIDRARPLFHDAHVSSVLVIGGSGDYFEIADTVIRLKEYLPEDVTAEARDIAARYATGRLTEGDGNFRQVRQRIPHARSIDARKGKYEAKVSAVGTRAIRFGLHEIDLSAVAQIVDPAQTAAIGRAILLARSSMDRERTLREVVAAVMDAITAGGLDVLSPYPSGDYAAFRPQELAAAISRLRSLSAGQAP</sequence>
<dbReference type="Pfam" id="PF20446">
    <property type="entry name" value="ABC_N"/>
    <property type="match status" value="1"/>
</dbReference>
<dbReference type="InterPro" id="IPR019195">
    <property type="entry name" value="ABC_ATPase_put"/>
</dbReference>
<gene>
    <name evidence="4" type="ORF">FGU65_05035</name>
</gene>
<name>A0ABT8M8K7_9EURY</name>
<feature type="domain" description="ATPase of the ABC class C-terminal" evidence="1">
    <location>
        <begin position="177"/>
        <end position="460"/>
    </location>
</feature>
<accession>A0ABT8M8K7</accession>
<reference evidence="4" key="1">
    <citation type="submission" date="2019-05" db="EMBL/GenBank/DDBJ databases">
        <title>Methanoculleus sp. FWC-SCC1, a methanogenic archaeon isolated from deep marine cold seep.</title>
        <authorList>
            <person name="Chen Y.-W."/>
            <person name="Chen S.-C."/>
            <person name="Teng N.-H."/>
            <person name="Lai M.-C."/>
        </authorList>
    </citation>
    <scope>NUCLEOTIDE SEQUENCE</scope>
    <source>
        <strain evidence="4">FWC-SCC1</strain>
    </source>
</reference>
<dbReference type="PANTHER" id="PTHR38149:SF1">
    <property type="entry name" value="ATPASE"/>
    <property type="match status" value="1"/>
</dbReference>
<evidence type="ECO:0000259" key="1">
    <source>
        <dbReference type="Pfam" id="PF09818"/>
    </source>
</evidence>
<evidence type="ECO:0000259" key="2">
    <source>
        <dbReference type="Pfam" id="PF20446"/>
    </source>
</evidence>
<evidence type="ECO:0000313" key="4">
    <source>
        <dbReference type="EMBL" id="MDN7024260.1"/>
    </source>
</evidence>
<proteinExistence type="predicted"/>
<protein>
    <submittedName>
        <fullName evidence="4">ATPase</fullName>
    </submittedName>
</protein>
<feature type="domain" description="ATPase of the ABC class N-terminal" evidence="2">
    <location>
        <begin position="12"/>
        <end position="170"/>
    </location>
</feature>
<dbReference type="InterPro" id="IPR046833">
    <property type="entry name" value="ABC_N"/>
</dbReference>
<dbReference type="InterPro" id="IPR027417">
    <property type="entry name" value="P-loop_NTPase"/>
</dbReference>
<feature type="domain" description="MRB1590-like C-terminal" evidence="3">
    <location>
        <begin position="477"/>
        <end position="573"/>
    </location>
</feature>
<dbReference type="InterPro" id="IPR049069">
    <property type="entry name" value="MRB1590-like_C"/>
</dbReference>